<accession>A0A1Z2XHU0</accession>
<dbReference type="InterPro" id="IPR012795">
    <property type="entry name" value="tRNA_Ile_lys_synt_N"/>
</dbReference>
<dbReference type="GO" id="GO:0005737">
    <property type="term" value="C:cytoplasm"/>
    <property type="evidence" value="ECO:0007669"/>
    <property type="project" value="UniProtKB-SubCell"/>
</dbReference>
<dbReference type="GO" id="GO:0006400">
    <property type="term" value="P:tRNA modification"/>
    <property type="evidence" value="ECO:0007669"/>
    <property type="project" value="UniProtKB-UniRule"/>
</dbReference>
<comment type="function">
    <text evidence="8">Ligates lysine onto the cytidine present at position 34 of the AUA codon-specific tRNA(Ile) that contains the anticodon CAU, in an ATP-dependent manner. Cytidine is converted to lysidine, thus changing the amino acid specificity of the tRNA from methionine to isoleucine.</text>
</comment>
<dbReference type="SUPFAM" id="SSF52402">
    <property type="entry name" value="Adenine nucleotide alpha hydrolases-like"/>
    <property type="match status" value="1"/>
</dbReference>
<reference evidence="12" key="1">
    <citation type="submission" date="2016-04" db="EMBL/GenBank/DDBJ databases">
        <title>Complete Genome Sequences of Twelve Strains of a Stable Defined Moderately Diverse Mouse Microbiota 2 (sDMDMm2).</title>
        <authorList>
            <person name="Uchimura Y."/>
            <person name="Wyss M."/>
            <person name="Brugiroux S."/>
            <person name="Limenitakis J.P."/>
            <person name="Stecher B."/>
            <person name="McCoy K.D."/>
            <person name="Macpherson A.J."/>
        </authorList>
    </citation>
    <scope>NUCLEOTIDE SEQUENCE [LARGE SCALE GENOMIC DNA]</scope>
    <source>
        <strain evidence="12">YL27</strain>
    </source>
</reference>
<dbReference type="SUPFAM" id="SSF56037">
    <property type="entry name" value="PheT/TilS domain"/>
    <property type="match status" value="1"/>
</dbReference>
<name>A0A1B1SAT1_9BACT</name>
<feature type="binding site" evidence="8">
    <location>
        <begin position="30"/>
        <end position="35"/>
    </location>
    <ligand>
        <name>ATP</name>
        <dbReference type="ChEBI" id="CHEBI:30616"/>
    </ligand>
</feature>
<dbReference type="HAMAP" id="MF_01161">
    <property type="entry name" value="tRNA_Ile_lys_synt"/>
    <property type="match status" value="1"/>
</dbReference>
<dbReference type="Pfam" id="PF11734">
    <property type="entry name" value="TilS_C"/>
    <property type="match status" value="1"/>
</dbReference>
<protein>
    <recommendedName>
        <fullName evidence="8">tRNA(Ile)-lysidine synthase</fullName>
        <ecNumber evidence="8">6.3.4.19</ecNumber>
    </recommendedName>
    <alternativeName>
        <fullName evidence="8">tRNA(Ile)-2-lysyl-cytidine synthase</fullName>
    </alternativeName>
    <alternativeName>
        <fullName evidence="8">tRNA(Ile)-lysidine synthetase</fullName>
    </alternativeName>
</protein>
<dbReference type="InterPro" id="IPR014729">
    <property type="entry name" value="Rossmann-like_a/b/a_fold"/>
</dbReference>
<evidence type="ECO:0000313" key="13">
    <source>
        <dbReference type="Proteomes" id="UP000306630"/>
    </source>
</evidence>
<evidence type="ECO:0000256" key="8">
    <source>
        <dbReference type="HAMAP-Rule" id="MF_01161"/>
    </source>
</evidence>
<evidence type="ECO:0000256" key="3">
    <source>
        <dbReference type="ARBA" id="ARBA00022598"/>
    </source>
</evidence>
<dbReference type="EMBL" id="CP015402">
    <property type="protein sequence ID" value="ANU63906.1"/>
    <property type="molecule type" value="Genomic_DNA"/>
</dbReference>
<dbReference type="PANTHER" id="PTHR43033">
    <property type="entry name" value="TRNA(ILE)-LYSIDINE SYNTHASE-RELATED"/>
    <property type="match status" value="1"/>
</dbReference>
<dbReference type="NCBIfam" id="TIGR02433">
    <property type="entry name" value="lysidine_TilS_C"/>
    <property type="match status" value="1"/>
</dbReference>
<reference evidence="10" key="2">
    <citation type="submission" date="2017-04" db="EMBL/GenBank/DDBJ databases">
        <title>Complete Genome Sequences of Twelve Strains of a Stable Defined Moderately Diverse Mouse Microbiota 2 (sDMDMm2).</title>
        <authorList>
            <person name="Uchimura Y."/>
            <person name="Wyss M."/>
            <person name="Brugiroux S."/>
            <person name="Limenitakis J.P."/>
            <person name="Stecher B."/>
            <person name="McCoy K.D."/>
            <person name="Macpherson A.J."/>
        </authorList>
    </citation>
    <scope>NUCLEOTIDE SEQUENCE</scope>
    <source>
        <strain evidence="10">YL27</strain>
    </source>
</reference>
<dbReference type="RefSeq" id="WP_068961204.1">
    <property type="nucleotide sequence ID" value="NZ_CAJTAP010000003.1"/>
</dbReference>
<dbReference type="OrthoDB" id="9807403at2"/>
<evidence type="ECO:0000256" key="7">
    <source>
        <dbReference type="ARBA" id="ARBA00048539"/>
    </source>
</evidence>
<evidence type="ECO:0000256" key="2">
    <source>
        <dbReference type="ARBA" id="ARBA00022490"/>
    </source>
</evidence>
<keyword evidence="12" id="KW-1185">Reference proteome</keyword>
<comment type="domain">
    <text evidence="8">The N-terminal region contains the highly conserved SGGXDS motif, predicted to be a P-loop motif involved in ATP binding.</text>
</comment>
<dbReference type="GeneID" id="65537066"/>
<dbReference type="Gene3D" id="3.40.50.620">
    <property type="entry name" value="HUPs"/>
    <property type="match status" value="1"/>
</dbReference>
<gene>
    <name evidence="8 11" type="primary">tilS</name>
    <name evidence="10" type="ORF">A4V02_09315</name>
    <name evidence="11" type="ORF">E5333_02950</name>
</gene>
<comment type="catalytic activity">
    <reaction evidence="7 8">
        <text>cytidine(34) in tRNA(Ile2) + L-lysine + ATP = lysidine(34) in tRNA(Ile2) + AMP + diphosphate + H(+)</text>
        <dbReference type="Rhea" id="RHEA:43744"/>
        <dbReference type="Rhea" id="RHEA-COMP:10625"/>
        <dbReference type="Rhea" id="RHEA-COMP:10670"/>
        <dbReference type="ChEBI" id="CHEBI:15378"/>
        <dbReference type="ChEBI" id="CHEBI:30616"/>
        <dbReference type="ChEBI" id="CHEBI:32551"/>
        <dbReference type="ChEBI" id="CHEBI:33019"/>
        <dbReference type="ChEBI" id="CHEBI:82748"/>
        <dbReference type="ChEBI" id="CHEBI:83665"/>
        <dbReference type="ChEBI" id="CHEBI:456215"/>
        <dbReference type="EC" id="6.3.4.19"/>
    </reaction>
</comment>
<dbReference type="AlphaFoldDB" id="A0A1B1SAT1"/>
<dbReference type="EC" id="6.3.4.19" evidence="8"/>
<dbReference type="GO" id="GO:0005524">
    <property type="term" value="F:ATP binding"/>
    <property type="evidence" value="ECO:0007669"/>
    <property type="project" value="UniProtKB-UniRule"/>
</dbReference>
<organism evidence="10 12">
    <name type="scientific">Muribaculum intestinale</name>
    <dbReference type="NCBI Taxonomy" id="1796646"/>
    <lineage>
        <taxon>Bacteria</taxon>
        <taxon>Pseudomonadati</taxon>
        <taxon>Bacteroidota</taxon>
        <taxon>Bacteroidia</taxon>
        <taxon>Bacteroidales</taxon>
        <taxon>Muribaculaceae</taxon>
        <taxon>Muribaculum</taxon>
    </lineage>
</organism>
<proteinExistence type="inferred from homology"/>
<keyword evidence="4 8" id="KW-0819">tRNA processing</keyword>
<dbReference type="NCBIfam" id="TIGR02432">
    <property type="entry name" value="lysidine_TilS_N"/>
    <property type="match status" value="1"/>
</dbReference>
<dbReference type="InterPro" id="IPR012796">
    <property type="entry name" value="Lysidine-tRNA-synth_C"/>
</dbReference>
<sequence>MKHPFEEKVYKAIERAGLIEPGATVIVALSGGADSVALLSSMTSLGYKCVAAHCDYHLRGEESERDRMHAESMARMHGAKYVEKHFDTSTYCVERGISLEMGCRDLRYNWFAELSVRHGGAMVAVGHHNDDNVETLFLNLLRGTGLTGLTGMKSRHGMIVRPLLDVTRKDVLDYLADKGLTYVTDSSNLLNDVKRNRLRNVILPAVRAYFPDAQTTLTRSIHNLTGNLALYTELIAHCSEGYRNKHGDIDISRLCREMTNAGMMLYEMLRGYGFNAVQCGDMISCIEESESRRFYSRGYVGVLYKGMLTVRARNQDVALSEESYIISPDDMATCPEGFSIERIPVDYVLYDRTGNTLFLDTDKVGGRKIVVRRWRLADRIAPYGMNGTKLVSDLFSDAHYSPSDKENAWIVTVGGQIVWAVGLRTSRHMTIGKSTVEAIKITFTPADARGEG</sequence>
<dbReference type="InterPro" id="IPR012094">
    <property type="entry name" value="tRNA_Ile_lys_synt"/>
</dbReference>
<evidence type="ECO:0000256" key="4">
    <source>
        <dbReference type="ARBA" id="ARBA00022694"/>
    </source>
</evidence>
<evidence type="ECO:0000313" key="11">
    <source>
        <dbReference type="EMBL" id="TGY75775.1"/>
    </source>
</evidence>
<feature type="domain" description="Lysidine-tRNA(Ile) synthetase C-terminal" evidence="9">
    <location>
        <begin position="369"/>
        <end position="441"/>
    </location>
</feature>
<dbReference type="GO" id="GO:0032267">
    <property type="term" value="F:tRNA(Ile)-lysidine synthase activity"/>
    <property type="evidence" value="ECO:0007669"/>
    <property type="project" value="UniProtKB-EC"/>
</dbReference>
<keyword evidence="5 8" id="KW-0547">Nucleotide-binding</keyword>
<evidence type="ECO:0000256" key="5">
    <source>
        <dbReference type="ARBA" id="ARBA00022741"/>
    </source>
</evidence>
<keyword evidence="2 8" id="KW-0963">Cytoplasm</keyword>
<dbReference type="KEGG" id="pary:A4V02_09315"/>
<accession>A0A1B1SAT1</accession>
<comment type="similarity">
    <text evidence="8">Belongs to the tRNA(Ile)-lysidine synthase family.</text>
</comment>
<evidence type="ECO:0000256" key="6">
    <source>
        <dbReference type="ARBA" id="ARBA00022840"/>
    </source>
</evidence>
<dbReference type="InterPro" id="IPR011063">
    <property type="entry name" value="TilS/TtcA_N"/>
</dbReference>
<evidence type="ECO:0000259" key="9">
    <source>
        <dbReference type="SMART" id="SM00977"/>
    </source>
</evidence>
<keyword evidence="6 8" id="KW-0067">ATP-binding</keyword>
<dbReference type="SMART" id="SM00977">
    <property type="entry name" value="TilS_C"/>
    <property type="match status" value="1"/>
</dbReference>
<dbReference type="CDD" id="cd01992">
    <property type="entry name" value="TilS_N"/>
    <property type="match status" value="1"/>
</dbReference>
<dbReference type="STRING" id="1796646.A4V02_09315"/>
<dbReference type="Proteomes" id="UP000186351">
    <property type="component" value="Chromosome"/>
</dbReference>
<evidence type="ECO:0000256" key="1">
    <source>
        <dbReference type="ARBA" id="ARBA00004496"/>
    </source>
</evidence>
<evidence type="ECO:0000313" key="12">
    <source>
        <dbReference type="Proteomes" id="UP000186351"/>
    </source>
</evidence>
<dbReference type="EMBL" id="SRYD01000008">
    <property type="protein sequence ID" value="TGY75775.1"/>
    <property type="molecule type" value="Genomic_DNA"/>
</dbReference>
<dbReference type="Proteomes" id="UP000306630">
    <property type="component" value="Unassembled WGS sequence"/>
</dbReference>
<reference evidence="11 13" key="3">
    <citation type="submission" date="2019-04" db="EMBL/GenBank/DDBJ databases">
        <title>Microbes associate with the intestines of laboratory mice.</title>
        <authorList>
            <person name="Navarre W."/>
            <person name="Wong E."/>
            <person name="Huang K."/>
            <person name="Tropini C."/>
            <person name="Ng K."/>
            <person name="Yu B."/>
        </authorList>
    </citation>
    <scope>NUCLEOTIDE SEQUENCE [LARGE SCALE GENOMIC DNA]</scope>
    <source>
        <strain evidence="11 13">NM06_A21</strain>
    </source>
</reference>
<evidence type="ECO:0000313" key="10">
    <source>
        <dbReference type="EMBL" id="ANU63906.1"/>
    </source>
</evidence>
<dbReference type="PANTHER" id="PTHR43033:SF1">
    <property type="entry name" value="TRNA(ILE)-LYSIDINE SYNTHASE-RELATED"/>
    <property type="match status" value="1"/>
</dbReference>
<comment type="subcellular location">
    <subcellularLocation>
        <location evidence="1 8">Cytoplasm</location>
    </subcellularLocation>
</comment>
<keyword evidence="3 8" id="KW-0436">Ligase</keyword>
<dbReference type="Pfam" id="PF01171">
    <property type="entry name" value="ATP_bind_3"/>
    <property type="match status" value="1"/>
</dbReference>